<dbReference type="WBParaSite" id="SCUD_0001138701-mRNA-1">
    <property type="protein sequence ID" value="SCUD_0001138701-mRNA-1"/>
    <property type="gene ID" value="SCUD_0001138701"/>
</dbReference>
<dbReference type="STRING" id="6186.A0A183K8Q7"/>
<name>A0A183K8Q7_9TREM</name>
<sequence>MLGPNGPSNNDGDAANPLAEQYSRIFQPTHINYTDDSFICNCTGLSAVNIRADLVFRKLQHLRKDTSPGPDMVHSAILREAASILATPLSVMFSHSLRQGELTEIWGLAHITPIFKGGRRR</sequence>
<dbReference type="AlphaFoldDB" id="A0A183K8Q7"/>
<reference evidence="1 2" key="2">
    <citation type="submission" date="2018-11" db="EMBL/GenBank/DDBJ databases">
        <authorList>
            <consortium name="Pathogen Informatics"/>
        </authorList>
    </citation>
    <scope>NUCLEOTIDE SEQUENCE [LARGE SCALE GENOMIC DNA]</scope>
    <source>
        <strain evidence="1">Dakar</strain>
        <strain evidence="2">Dakar, Senegal</strain>
    </source>
</reference>
<reference evidence="3" key="1">
    <citation type="submission" date="2016-06" db="UniProtKB">
        <authorList>
            <consortium name="WormBaseParasite"/>
        </authorList>
    </citation>
    <scope>IDENTIFICATION</scope>
</reference>
<evidence type="ECO:0000313" key="3">
    <source>
        <dbReference type="WBParaSite" id="SCUD_0001138701-mRNA-1"/>
    </source>
</evidence>
<keyword evidence="2" id="KW-1185">Reference proteome</keyword>
<accession>A0A183K8Q7</accession>
<protein>
    <submittedName>
        <fullName evidence="1 3">Uncharacterized protein</fullName>
    </submittedName>
</protein>
<dbReference type="EMBL" id="UZAK01034376">
    <property type="protein sequence ID" value="VDP44320.1"/>
    <property type="molecule type" value="Genomic_DNA"/>
</dbReference>
<organism evidence="3">
    <name type="scientific">Schistosoma curassoni</name>
    <dbReference type="NCBI Taxonomy" id="6186"/>
    <lineage>
        <taxon>Eukaryota</taxon>
        <taxon>Metazoa</taxon>
        <taxon>Spiralia</taxon>
        <taxon>Lophotrochozoa</taxon>
        <taxon>Platyhelminthes</taxon>
        <taxon>Trematoda</taxon>
        <taxon>Digenea</taxon>
        <taxon>Strigeidida</taxon>
        <taxon>Schistosomatoidea</taxon>
        <taxon>Schistosomatidae</taxon>
        <taxon>Schistosoma</taxon>
    </lineage>
</organism>
<evidence type="ECO:0000313" key="2">
    <source>
        <dbReference type="Proteomes" id="UP000279833"/>
    </source>
</evidence>
<evidence type="ECO:0000313" key="1">
    <source>
        <dbReference type="EMBL" id="VDP44320.1"/>
    </source>
</evidence>
<dbReference type="Proteomes" id="UP000279833">
    <property type="component" value="Unassembled WGS sequence"/>
</dbReference>
<proteinExistence type="predicted"/>
<gene>
    <name evidence="1" type="ORF">SCUD_LOCUS11387</name>
</gene>